<reference evidence="2 3" key="2">
    <citation type="journal article" date="2010" name="Stand. Genomic Sci.">
        <title>Complete genome sequence of Gordonia bronchialis type strain (3410).</title>
        <authorList>
            <person name="Ivanova N."/>
            <person name="Sikorski J."/>
            <person name="Jando M."/>
            <person name="Lapidus A."/>
            <person name="Nolan M."/>
            <person name="Lucas S."/>
            <person name="Del Rio T.G."/>
            <person name="Tice H."/>
            <person name="Copeland A."/>
            <person name="Cheng J.F."/>
            <person name="Chen F."/>
            <person name="Bruce D."/>
            <person name="Goodwin L."/>
            <person name="Pitluck S."/>
            <person name="Mavromatis K."/>
            <person name="Ovchinnikova G."/>
            <person name="Pati A."/>
            <person name="Chen A."/>
            <person name="Palaniappan K."/>
            <person name="Land M."/>
            <person name="Hauser L."/>
            <person name="Chang Y.J."/>
            <person name="Jeffries C.D."/>
            <person name="Chain P."/>
            <person name="Saunders E."/>
            <person name="Han C."/>
            <person name="Detter J.C."/>
            <person name="Brettin T."/>
            <person name="Rohde M."/>
            <person name="Goker M."/>
            <person name="Bristow J."/>
            <person name="Eisen J.A."/>
            <person name="Markowitz V."/>
            <person name="Hugenholtz P."/>
            <person name="Klenk H.P."/>
            <person name="Kyrpides N.C."/>
        </authorList>
    </citation>
    <scope>NUCLEOTIDE SEQUENCE [LARGE SCALE GENOMIC DNA]</scope>
    <source>
        <strain evidence="3">ATCC 25592 / DSM 43247 / BCRC 13721 / JCM 3198 / KCTC 3076 / NBRC 16047 / NCTC 10667</strain>
    </source>
</reference>
<dbReference type="Proteomes" id="UP000001219">
    <property type="component" value="Chromosome"/>
</dbReference>
<dbReference type="KEGG" id="gbr:Gbro_4478"/>
<evidence type="ECO:0000313" key="2">
    <source>
        <dbReference type="EMBL" id="ACY23611.1"/>
    </source>
</evidence>
<accession>D0L6Q1</accession>
<evidence type="ECO:0000313" key="3">
    <source>
        <dbReference type="Proteomes" id="UP000001219"/>
    </source>
</evidence>
<dbReference type="eggNOG" id="ENOG5031VRJ">
    <property type="taxonomic scope" value="Bacteria"/>
</dbReference>
<gene>
    <name evidence="2" type="ordered locus">Gbro_4478</name>
</gene>
<dbReference type="RefSeq" id="WP_012836096.1">
    <property type="nucleotide sequence ID" value="NC_013441.1"/>
</dbReference>
<protein>
    <submittedName>
        <fullName evidence="2">Uncharacterized protein</fullName>
    </submittedName>
</protein>
<name>D0L6Q1_GORB4</name>
<reference evidence="3" key="1">
    <citation type="submission" date="2009-10" db="EMBL/GenBank/DDBJ databases">
        <title>The complete chromosome of Gordonia bronchialis DSM 43247.</title>
        <authorList>
            <consortium name="US DOE Joint Genome Institute (JGI-PGF)"/>
            <person name="Lucas S."/>
            <person name="Copeland A."/>
            <person name="Lapidus A."/>
            <person name="Glavina del Rio T."/>
            <person name="Dalin E."/>
            <person name="Tice H."/>
            <person name="Bruce D."/>
            <person name="Goodwin L."/>
            <person name="Pitluck S."/>
            <person name="Kyrpides N."/>
            <person name="Mavromatis K."/>
            <person name="Ivanova N."/>
            <person name="Ovchinnikova G."/>
            <person name="Saunders E."/>
            <person name="Brettin T."/>
            <person name="Detter J.C."/>
            <person name="Han C."/>
            <person name="Larimer F."/>
            <person name="Land M."/>
            <person name="Hauser L."/>
            <person name="Markowitz V."/>
            <person name="Cheng J.-F."/>
            <person name="Hugenholtz P."/>
            <person name="Woyke T."/>
            <person name="Wu D."/>
            <person name="Jando M."/>
            <person name="Schneider S."/>
            <person name="Goeker M."/>
            <person name="Klenk H.-P."/>
            <person name="Eisen J.A."/>
        </authorList>
    </citation>
    <scope>NUCLEOTIDE SEQUENCE [LARGE SCALE GENOMIC DNA]</scope>
    <source>
        <strain evidence="3">ATCC 25592 / DSM 43247 / BCRC 13721 / JCM 3198 / KCTC 3076 / NBRC 16047 / NCTC 10667</strain>
    </source>
</reference>
<dbReference type="STRING" id="526226.Gbro_4478"/>
<keyword evidence="3" id="KW-1185">Reference proteome</keyword>
<sequence>MVTGQPQGEPQLGGRPPNRQQMGGPLMHEPGMLVRAADAGHLTSLVEPASPLRPVLQAAEQEHLRPWQVGVLGRAGVGRDTMARALGERLSLAASDSADADLWVYVLAGLPRRADTDAIGKLPRDRLIVVLGKADTHGDWDTATSIARNAAHRLGVPVAPVSALLACVQVSDDDFATLRGWASAGIEMPSMAGRFLSGPPGSAERQTRLDLLTRLDQFGIDLALTLIGESSPAAADGATFTSFLHAASGISDLVEPLRAMAGPVRRRRRMQLRETIELAAMTGCDRDAAEALLADRPAVGAR</sequence>
<dbReference type="EMBL" id="CP001802">
    <property type="protein sequence ID" value="ACY23611.1"/>
    <property type="molecule type" value="Genomic_DNA"/>
</dbReference>
<evidence type="ECO:0000256" key="1">
    <source>
        <dbReference type="SAM" id="MobiDB-lite"/>
    </source>
</evidence>
<feature type="region of interest" description="Disordered" evidence="1">
    <location>
        <begin position="1"/>
        <end position="27"/>
    </location>
</feature>
<proteinExistence type="predicted"/>
<dbReference type="HOGENOM" id="CLU_952369_0_0_11"/>
<organism evidence="2 3">
    <name type="scientific">Gordonia bronchialis (strain ATCC 25592 / DSM 43247 / BCRC 13721 / JCM 3198 / KCTC 3076 / NBRC 16047 / NCTC 10667)</name>
    <name type="common">Rhodococcus bronchialis</name>
    <dbReference type="NCBI Taxonomy" id="526226"/>
    <lineage>
        <taxon>Bacteria</taxon>
        <taxon>Bacillati</taxon>
        <taxon>Actinomycetota</taxon>
        <taxon>Actinomycetes</taxon>
        <taxon>Mycobacteriales</taxon>
        <taxon>Gordoniaceae</taxon>
        <taxon>Gordonia</taxon>
    </lineage>
</organism>
<dbReference type="AlphaFoldDB" id="D0L6Q1"/>